<feature type="transmembrane region" description="Helical" evidence="2">
    <location>
        <begin position="20"/>
        <end position="48"/>
    </location>
</feature>
<dbReference type="KEGG" id="more:E1B28_009536"/>
<dbReference type="RefSeq" id="XP_043006887.1">
    <property type="nucleotide sequence ID" value="XM_043154432.1"/>
</dbReference>
<keyword evidence="4" id="KW-1185">Reference proteome</keyword>
<feature type="transmembrane region" description="Helical" evidence="2">
    <location>
        <begin position="115"/>
        <end position="136"/>
    </location>
</feature>
<feature type="region of interest" description="Disordered" evidence="1">
    <location>
        <begin position="317"/>
        <end position="339"/>
    </location>
</feature>
<feature type="transmembrane region" description="Helical" evidence="2">
    <location>
        <begin position="269"/>
        <end position="292"/>
    </location>
</feature>
<evidence type="ECO:0000256" key="2">
    <source>
        <dbReference type="SAM" id="Phobius"/>
    </source>
</evidence>
<comment type="caution">
    <text evidence="3">The sequence shown here is derived from an EMBL/GenBank/DDBJ whole genome shotgun (WGS) entry which is preliminary data.</text>
</comment>
<sequence>MATVDASKDIVILGIFGRNVILTSAGLLTTSVLYGVYLIVFFAAMSIMCRRTYSFTGPRIALLAAVIILFILSTSYICCSFSYFILGVEKLLVENPGTVPLLVKNAGLLAKHRSLGVIGEITFPIASVVGDSIVIWRAWVLSGGNKKVMILPVLLLLGTTGTAFSWVGCMVKEHMPVSFSAECKNRNTATFILSMVTNVAGTVVIGYQTWLYRRSFKQYMNNHERQGRAEKIMVMLLESGIVYTTFWIIMMSVLVAPNTPDYTNQAFRIVFSASATQLVGIYPTLMVVLVFLRRSLWDVAGNSTVYEDTDMKFAPNGKDKDTMTNNMPVSTYNKSEMGL</sequence>
<keyword evidence="2" id="KW-0472">Membrane</keyword>
<reference evidence="3" key="1">
    <citation type="journal article" date="2021" name="Genome Biol. Evol.">
        <title>The assembled and annotated genome of the fairy-ring fungus Marasmius oreades.</title>
        <authorList>
            <person name="Hiltunen M."/>
            <person name="Ament-Velasquez S.L."/>
            <person name="Johannesson H."/>
        </authorList>
    </citation>
    <scope>NUCLEOTIDE SEQUENCE</scope>
    <source>
        <strain evidence="3">03SP1</strain>
    </source>
</reference>
<dbReference type="GeneID" id="66078612"/>
<accession>A0A9P7RVF8</accession>
<protein>
    <submittedName>
        <fullName evidence="3">Uncharacterized protein</fullName>
    </submittedName>
</protein>
<feature type="transmembrane region" description="Helical" evidence="2">
    <location>
        <begin position="188"/>
        <end position="211"/>
    </location>
</feature>
<organism evidence="3 4">
    <name type="scientific">Marasmius oreades</name>
    <name type="common">fairy-ring Marasmius</name>
    <dbReference type="NCBI Taxonomy" id="181124"/>
    <lineage>
        <taxon>Eukaryota</taxon>
        <taxon>Fungi</taxon>
        <taxon>Dikarya</taxon>
        <taxon>Basidiomycota</taxon>
        <taxon>Agaricomycotina</taxon>
        <taxon>Agaricomycetes</taxon>
        <taxon>Agaricomycetidae</taxon>
        <taxon>Agaricales</taxon>
        <taxon>Marasmiineae</taxon>
        <taxon>Marasmiaceae</taxon>
        <taxon>Marasmius</taxon>
    </lineage>
</organism>
<feature type="transmembrane region" description="Helical" evidence="2">
    <location>
        <begin position="148"/>
        <end position="168"/>
    </location>
</feature>
<evidence type="ECO:0000313" key="3">
    <source>
        <dbReference type="EMBL" id="KAG7090417.1"/>
    </source>
</evidence>
<dbReference type="Proteomes" id="UP001049176">
    <property type="component" value="Chromosome 6"/>
</dbReference>
<feature type="compositionally biased region" description="Polar residues" evidence="1">
    <location>
        <begin position="323"/>
        <end position="339"/>
    </location>
</feature>
<dbReference type="OrthoDB" id="2744793at2759"/>
<name>A0A9P7RVF8_9AGAR</name>
<keyword evidence="2" id="KW-0812">Transmembrane</keyword>
<evidence type="ECO:0000313" key="4">
    <source>
        <dbReference type="Proteomes" id="UP001049176"/>
    </source>
</evidence>
<evidence type="ECO:0000256" key="1">
    <source>
        <dbReference type="SAM" id="MobiDB-lite"/>
    </source>
</evidence>
<keyword evidence="2" id="KW-1133">Transmembrane helix</keyword>
<dbReference type="EMBL" id="CM032186">
    <property type="protein sequence ID" value="KAG7090417.1"/>
    <property type="molecule type" value="Genomic_DNA"/>
</dbReference>
<dbReference type="AlphaFoldDB" id="A0A9P7RVF8"/>
<gene>
    <name evidence="3" type="ORF">E1B28_009536</name>
</gene>
<proteinExistence type="predicted"/>
<feature type="transmembrane region" description="Helical" evidence="2">
    <location>
        <begin position="60"/>
        <end position="86"/>
    </location>
</feature>
<feature type="transmembrane region" description="Helical" evidence="2">
    <location>
        <begin position="232"/>
        <end position="257"/>
    </location>
</feature>